<evidence type="ECO:0000259" key="1">
    <source>
        <dbReference type="Pfam" id="PF20150"/>
    </source>
</evidence>
<gene>
    <name evidence="2" type="ORF">BJ875DRAFT_443109</name>
</gene>
<dbReference type="OrthoDB" id="3565153at2759"/>
<organism evidence="2 3">
    <name type="scientific">Amylocarpus encephaloides</name>
    <dbReference type="NCBI Taxonomy" id="45428"/>
    <lineage>
        <taxon>Eukaryota</taxon>
        <taxon>Fungi</taxon>
        <taxon>Dikarya</taxon>
        <taxon>Ascomycota</taxon>
        <taxon>Pezizomycotina</taxon>
        <taxon>Leotiomycetes</taxon>
        <taxon>Helotiales</taxon>
        <taxon>Helotiales incertae sedis</taxon>
        <taxon>Amylocarpus</taxon>
    </lineage>
</organism>
<dbReference type="Pfam" id="PF20150">
    <property type="entry name" value="2EXR"/>
    <property type="match status" value="1"/>
</dbReference>
<dbReference type="PANTHER" id="PTHR35910">
    <property type="entry name" value="2EXR DOMAIN-CONTAINING PROTEIN"/>
    <property type="match status" value="1"/>
</dbReference>
<evidence type="ECO:0000313" key="2">
    <source>
        <dbReference type="EMBL" id="KAG9232482.1"/>
    </source>
</evidence>
<comment type="caution">
    <text evidence="2">The sequence shown here is derived from an EMBL/GenBank/DDBJ whole genome shotgun (WGS) entry which is preliminary data.</text>
</comment>
<sequence>MAPNRLQLPLTESKSIARSKAINTSRRNDNNAIAKTIVKLKLHTIPTRFQPPRKSNPDVPIFLYFPRLPVELRQLIWGFATPPAAFVDSNFLIPDQGTRMNYEERIFRPVPAVLHACRESRTEFLYKEGVSKDHPTYRLCHDKNAKDNDLATYFSYEYDIACLRPPFNFCSLIPKSILGEAFEDLQDLSYVAINLVRLRSLMHHLPKHNIKKLFIWTEHCYSGSGTEFDVLDILTKSIEKSTKKWATPSIDATQRRKSNKESVDIVLEKTRLL</sequence>
<protein>
    <recommendedName>
        <fullName evidence="1">2EXR domain-containing protein</fullName>
    </recommendedName>
</protein>
<proteinExistence type="predicted"/>
<feature type="domain" description="2EXR" evidence="1">
    <location>
        <begin position="62"/>
        <end position="160"/>
    </location>
</feature>
<dbReference type="EMBL" id="MU251546">
    <property type="protein sequence ID" value="KAG9232482.1"/>
    <property type="molecule type" value="Genomic_DNA"/>
</dbReference>
<accession>A0A9P8C3U6</accession>
<dbReference type="InterPro" id="IPR045518">
    <property type="entry name" value="2EXR"/>
</dbReference>
<reference evidence="2" key="1">
    <citation type="journal article" date="2021" name="IMA Fungus">
        <title>Genomic characterization of three marine fungi, including Emericellopsis atlantica sp. nov. with signatures of a generalist lifestyle and marine biomass degradation.</title>
        <authorList>
            <person name="Hagestad O.C."/>
            <person name="Hou L."/>
            <person name="Andersen J.H."/>
            <person name="Hansen E.H."/>
            <person name="Altermark B."/>
            <person name="Li C."/>
            <person name="Kuhnert E."/>
            <person name="Cox R.J."/>
            <person name="Crous P.W."/>
            <person name="Spatafora J.W."/>
            <person name="Lail K."/>
            <person name="Amirebrahimi M."/>
            <person name="Lipzen A."/>
            <person name="Pangilinan J."/>
            <person name="Andreopoulos W."/>
            <person name="Hayes R.D."/>
            <person name="Ng V."/>
            <person name="Grigoriev I.V."/>
            <person name="Jackson S.A."/>
            <person name="Sutton T.D.S."/>
            <person name="Dobson A.D.W."/>
            <person name="Rama T."/>
        </authorList>
    </citation>
    <scope>NUCLEOTIDE SEQUENCE</scope>
    <source>
        <strain evidence="2">TRa018bII</strain>
    </source>
</reference>
<keyword evidence="3" id="KW-1185">Reference proteome</keyword>
<dbReference type="PANTHER" id="PTHR35910:SF6">
    <property type="entry name" value="2EXR DOMAIN-CONTAINING PROTEIN"/>
    <property type="match status" value="1"/>
</dbReference>
<dbReference type="Proteomes" id="UP000824998">
    <property type="component" value="Unassembled WGS sequence"/>
</dbReference>
<name>A0A9P8C3U6_9HELO</name>
<dbReference type="AlphaFoldDB" id="A0A9P8C3U6"/>
<evidence type="ECO:0000313" key="3">
    <source>
        <dbReference type="Proteomes" id="UP000824998"/>
    </source>
</evidence>